<evidence type="ECO:0000256" key="4">
    <source>
        <dbReference type="SAM" id="MobiDB-lite"/>
    </source>
</evidence>
<dbReference type="InParanoid" id="A0A0D0B167"/>
<dbReference type="Pfam" id="PF06985">
    <property type="entry name" value="HET"/>
    <property type="match status" value="1"/>
</dbReference>
<dbReference type="AlphaFoldDB" id="A0A0D0B167"/>
<dbReference type="InterPro" id="IPR011990">
    <property type="entry name" value="TPR-like_helical_dom_sf"/>
</dbReference>
<dbReference type="InterPro" id="IPR015943">
    <property type="entry name" value="WD40/YVTN_repeat-like_dom_sf"/>
</dbReference>
<feature type="repeat" description="WD" evidence="3">
    <location>
        <begin position="14"/>
        <end position="55"/>
    </location>
</feature>
<dbReference type="Pfam" id="PF00400">
    <property type="entry name" value="WD40"/>
    <property type="match status" value="6"/>
</dbReference>
<dbReference type="PROSITE" id="PS50082">
    <property type="entry name" value="WD_REPEATS_2"/>
    <property type="match status" value="5"/>
</dbReference>
<feature type="repeat" description="WD" evidence="3">
    <location>
        <begin position="56"/>
        <end position="97"/>
    </location>
</feature>
<dbReference type="PROSITE" id="PS00678">
    <property type="entry name" value="WD_REPEATS_1"/>
    <property type="match status" value="1"/>
</dbReference>
<feature type="domain" description="Heterokaryon incompatibility" evidence="5">
    <location>
        <begin position="749"/>
        <end position="841"/>
    </location>
</feature>
<dbReference type="SUPFAM" id="SSF48452">
    <property type="entry name" value="TPR-like"/>
    <property type="match status" value="2"/>
</dbReference>
<dbReference type="SMART" id="SM00320">
    <property type="entry name" value="WD40"/>
    <property type="match status" value="8"/>
</dbReference>
<proteinExistence type="predicted"/>
<feature type="repeat" description="WD" evidence="3">
    <location>
        <begin position="99"/>
        <end position="130"/>
    </location>
</feature>
<evidence type="ECO:0000259" key="5">
    <source>
        <dbReference type="Pfam" id="PF06985"/>
    </source>
</evidence>
<dbReference type="InterPro" id="IPR010730">
    <property type="entry name" value="HET"/>
</dbReference>
<dbReference type="OrthoDB" id="5122891at2759"/>
<dbReference type="InterPro" id="IPR019775">
    <property type="entry name" value="WD40_repeat_CS"/>
</dbReference>
<dbReference type="InterPro" id="IPR036322">
    <property type="entry name" value="WD40_repeat_dom_sf"/>
</dbReference>
<dbReference type="PRINTS" id="PR00320">
    <property type="entry name" value="GPROTEINBRPT"/>
</dbReference>
<keyword evidence="1 3" id="KW-0853">WD repeat</keyword>
<dbReference type="CDD" id="cd00200">
    <property type="entry name" value="WD40"/>
    <property type="match status" value="1"/>
</dbReference>
<evidence type="ECO:0000256" key="3">
    <source>
        <dbReference type="PROSITE-ProRule" id="PRU00221"/>
    </source>
</evidence>
<evidence type="ECO:0000313" key="6">
    <source>
        <dbReference type="EMBL" id="KIK37773.1"/>
    </source>
</evidence>
<gene>
    <name evidence="6" type="ORF">CY34DRAFT_810036</name>
</gene>
<organism evidence="6 7">
    <name type="scientific">Suillus luteus UH-Slu-Lm8-n1</name>
    <dbReference type="NCBI Taxonomy" id="930992"/>
    <lineage>
        <taxon>Eukaryota</taxon>
        <taxon>Fungi</taxon>
        <taxon>Dikarya</taxon>
        <taxon>Basidiomycota</taxon>
        <taxon>Agaricomycotina</taxon>
        <taxon>Agaricomycetes</taxon>
        <taxon>Agaricomycetidae</taxon>
        <taxon>Boletales</taxon>
        <taxon>Suillineae</taxon>
        <taxon>Suillaceae</taxon>
        <taxon>Suillus</taxon>
    </lineage>
</organism>
<dbReference type="HOGENOM" id="CLU_006785_0_0_1"/>
<protein>
    <recommendedName>
        <fullName evidence="5">Heterokaryon incompatibility domain-containing protein</fullName>
    </recommendedName>
</protein>
<feature type="repeat" description="WD" evidence="3">
    <location>
        <begin position="264"/>
        <end position="305"/>
    </location>
</feature>
<feature type="repeat" description="WD" evidence="3">
    <location>
        <begin position="223"/>
        <end position="264"/>
    </location>
</feature>
<keyword evidence="2" id="KW-0677">Repeat</keyword>
<reference evidence="7" key="2">
    <citation type="submission" date="2015-01" db="EMBL/GenBank/DDBJ databases">
        <title>Evolutionary Origins and Diversification of the Mycorrhizal Mutualists.</title>
        <authorList>
            <consortium name="DOE Joint Genome Institute"/>
            <consortium name="Mycorrhizal Genomics Consortium"/>
            <person name="Kohler A."/>
            <person name="Kuo A."/>
            <person name="Nagy L.G."/>
            <person name="Floudas D."/>
            <person name="Copeland A."/>
            <person name="Barry K.W."/>
            <person name="Cichocki N."/>
            <person name="Veneault-Fourrey C."/>
            <person name="LaButti K."/>
            <person name="Lindquist E.A."/>
            <person name="Lipzen A."/>
            <person name="Lundell T."/>
            <person name="Morin E."/>
            <person name="Murat C."/>
            <person name="Riley R."/>
            <person name="Ohm R."/>
            <person name="Sun H."/>
            <person name="Tunlid A."/>
            <person name="Henrissat B."/>
            <person name="Grigoriev I.V."/>
            <person name="Hibbett D.S."/>
            <person name="Martin F."/>
        </authorList>
    </citation>
    <scope>NUCLEOTIDE SEQUENCE [LARGE SCALE GENOMIC DNA]</scope>
    <source>
        <strain evidence="7">UH-Slu-Lm8-n1</strain>
    </source>
</reference>
<evidence type="ECO:0000256" key="2">
    <source>
        <dbReference type="ARBA" id="ARBA00022737"/>
    </source>
</evidence>
<keyword evidence="7" id="KW-1185">Reference proteome</keyword>
<accession>A0A0D0B167</accession>
<name>A0A0D0B167_9AGAM</name>
<sequence>MSQLIPSTTPTRTFEDHENTVWAVAVFPDSRRMITGSYDKTLRIWDLETGVVLKKMEGHSSRVEALAVSRDGQMIASGDRGGEIIAWHGESGESLIQPVKAHSGLTNSVDFSLDGTVLATGSGDHTVKFWCTKTWQMQGKPIDCGYVFCIRYSPSGEFLAIATPGNIQIYNSGTRERVASFGGYTFSLAWTPDGTRLLSGGDMDDATIREWDSSNWQQVCHPWEGHTSNIYAITIDPTGTLVASASEDMDVRLWQLSDRRNIAIFKHSSPIGSVTFSVDGRHILSGGEDKKISEWEVPKGAHSKIPDNTTARHACVTGDLSTAEELLTQCIHTDVNDYVSYAHRSFVMARQHKWDHALDDAIKSISIQRSLTGYISTGIALCGKGLVREARIAFDVASMITNKDTDTNHFLLLSKAIALFNAGQCEEAMMLIKELAAVCPNTNALARRVVEAYLHVELGITALGDARHDEAADHLTAAVDSDAFSSKIIDQTYDDLTVLFGWDLDALFLTAHQKRCQAFLSAGKPDKALEAHKYMMENMDESAKASCLVWSNAFKQECSALCAANGDAALAASDYDRAINLYSAAITLNSASTTVFANRSKAKLGKMLWMQALLDAQKVIELDSSSYLGYNLKHAALHGAQRYDEAILTFQTMLSKLDDAPDIQTRKLRQQYLRPSQLEHAIRQVIDAQLENAPLRVLDTTTGLLCDREAQINTFKTSTEYKELLSSTITHPDLHTKRIEEVVSRNLQYAMLSHRWEGKEPLLQDIQSKSVYDSELDSVGGMTKLRSFCKTAHDAGYIWAWSDTCCIDKNINVELQESVNSMFVWYHHSALTIVYLSDVPPSSTSGALANSVWNTRGWTFQEFVAPKVILFYQSNWTLYLDDRTLNHKDSIAIMQELKNATGIDRSAVVAFRPSMNGAREKLHWASTRITTRQEDIAYSLFGIFGVRLTLDYGEKQDNALGRLLQEIVARSGDITGLDWVGKSSVFNSCLPASITSYEAPPCKLPSLPEDEIQSLVSSLRQTVTVDFASNIYTQLRHMSAPRFATQRLHLPCIAFDVREVRRVRSPALETHFKYRVKADGLHDLFITTDETLVQFWPARPTERKFILVRPWDLSLLELPEFVEFVEPSDFGDDMECEEDHGTSPSSQSHDWSGDHTGNEEVLDQESRAFRLLVRLGQPLSAFLLAQQRSGEYKRIASDHDIIGQVNDIRNPMDIRTIEIL</sequence>
<dbReference type="InterPro" id="IPR020472">
    <property type="entry name" value="WD40_PAC1"/>
</dbReference>
<dbReference type="Proteomes" id="UP000054485">
    <property type="component" value="Unassembled WGS sequence"/>
</dbReference>
<dbReference type="InterPro" id="IPR001680">
    <property type="entry name" value="WD40_rpt"/>
</dbReference>
<dbReference type="SUPFAM" id="SSF50978">
    <property type="entry name" value="WD40 repeat-like"/>
    <property type="match status" value="1"/>
</dbReference>
<evidence type="ECO:0000256" key="1">
    <source>
        <dbReference type="ARBA" id="ARBA00022574"/>
    </source>
</evidence>
<dbReference type="Gene3D" id="2.130.10.10">
    <property type="entry name" value="YVTN repeat-like/Quinoprotein amine dehydrogenase"/>
    <property type="match status" value="3"/>
</dbReference>
<dbReference type="PANTHER" id="PTHR10622">
    <property type="entry name" value="HET DOMAIN-CONTAINING PROTEIN"/>
    <property type="match status" value="1"/>
</dbReference>
<dbReference type="Gene3D" id="1.25.40.10">
    <property type="entry name" value="Tetratricopeptide repeat domain"/>
    <property type="match status" value="3"/>
</dbReference>
<dbReference type="STRING" id="930992.A0A0D0B167"/>
<evidence type="ECO:0000313" key="7">
    <source>
        <dbReference type="Proteomes" id="UP000054485"/>
    </source>
</evidence>
<feature type="region of interest" description="Disordered" evidence="4">
    <location>
        <begin position="1132"/>
        <end position="1159"/>
    </location>
</feature>
<dbReference type="PANTHER" id="PTHR10622:SF10">
    <property type="entry name" value="HET DOMAIN-CONTAINING PROTEIN"/>
    <property type="match status" value="1"/>
</dbReference>
<reference evidence="6 7" key="1">
    <citation type="submission" date="2014-04" db="EMBL/GenBank/DDBJ databases">
        <authorList>
            <consortium name="DOE Joint Genome Institute"/>
            <person name="Kuo A."/>
            <person name="Ruytinx J."/>
            <person name="Rineau F."/>
            <person name="Colpaert J."/>
            <person name="Kohler A."/>
            <person name="Nagy L.G."/>
            <person name="Floudas D."/>
            <person name="Copeland A."/>
            <person name="Barry K.W."/>
            <person name="Cichocki N."/>
            <person name="Veneault-Fourrey C."/>
            <person name="LaButti K."/>
            <person name="Lindquist E.A."/>
            <person name="Lipzen A."/>
            <person name="Lundell T."/>
            <person name="Morin E."/>
            <person name="Murat C."/>
            <person name="Sun H."/>
            <person name="Tunlid A."/>
            <person name="Henrissat B."/>
            <person name="Grigoriev I.V."/>
            <person name="Hibbett D.S."/>
            <person name="Martin F."/>
            <person name="Nordberg H.P."/>
            <person name="Cantor M.N."/>
            <person name="Hua S.X."/>
        </authorList>
    </citation>
    <scope>NUCLEOTIDE SEQUENCE [LARGE SCALE GENOMIC DNA]</scope>
    <source>
        <strain evidence="6 7">UH-Slu-Lm8-n1</strain>
    </source>
</reference>
<dbReference type="PROSITE" id="PS50294">
    <property type="entry name" value="WD_REPEATS_REGION"/>
    <property type="match status" value="5"/>
</dbReference>
<dbReference type="EMBL" id="KN835430">
    <property type="protein sequence ID" value="KIK37773.1"/>
    <property type="molecule type" value="Genomic_DNA"/>
</dbReference>